<keyword evidence="3" id="KW-0808">Transferase</keyword>
<dbReference type="GO" id="GO:0005524">
    <property type="term" value="F:ATP binding"/>
    <property type="evidence" value="ECO:0007669"/>
    <property type="project" value="UniProtKB-KW"/>
</dbReference>
<dbReference type="InterPro" id="IPR000326">
    <property type="entry name" value="PAP2/HPO"/>
</dbReference>
<feature type="transmembrane region" description="Helical" evidence="9">
    <location>
        <begin position="171"/>
        <end position="190"/>
    </location>
</feature>
<gene>
    <name evidence="11" type="ORF">RM574_20640</name>
</gene>
<evidence type="ECO:0000256" key="1">
    <source>
        <dbReference type="ARBA" id="ARBA00001946"/>
    </source>
</evidence>
<keyword evidence="9" id="KW-0472">Membrane</keyword>
<evidence type="ECO:0000256" key="2">
    <source>
        <dbReference type="ARBA" id="ARBA00005983"/>
    </source>
</evidence>
<feature type="transmembrane region" description="Helical" evidence="9">
    <location>
        <begin position="99"/>
        <end position="120"/>
    </location>
</feature>
<dbReference type="SMART" id="SM00014">
    <property type="entry name" value="acidPPc"/>
    <property type="match status" value="1"/>
</dbReference>
<feature type="transmembrane region" description="Helical" evidence="9">
    <location>
        <begin position="73"/>
        <end position="90"/>
    </location>
</feature>
<sequence>MTLPRGSAGAVGRIAVLTATQAGLLVGAGLLITGPAKHVWPMTAEDGIDEGLEGIRTGTLTTLSSVASEGGNTLTVIIGTLIVCLGLLLIPRLPRWRQAVFLAVAVSTQALVFLVITLSVDRQRPEVHRLDASPPTSSYTSGHTGAATALYTGLAVLVLTRMRSPWRKALAGLLMLLPLVVAMARLYRGMHHPTDVVGGLVNGAISVAVAARLLLVDATVTAEPHATTDDPAGGPAPAATETPALARGTVFVVHNPSVTGAGARAELRALLGRHGWDDVVFLETTPEDPGPGQAREAVRGGAALVVVCGGDGTVRAVAGELADTGVPLALVPSGTGNLLARNLGLPLDPAKALEAALTGRARRIDLGRVEGDGLPATAFAVMAGAGLDAAVMERTGDRAKSALGWPAYVLAGMEEIGNGPAEVTLRLDDGPALRREARMVLVANVGTLQGGVRLVPRASADDGHLDLLVLDPRGAGGWLRALRALLSHKDGTAAGQDLPPVEYFRFRHAELTFATPQPREYDGESAPHGTRLTVSVLPGALTVLVPREEGAAPDARAAARVVNE</sequence>
<feature type="transmembrane region" description="Helical" evidence="9">
    <location>
        <begin position="12"/>
        <end position="32"/>
    </location>
</feature>
<dbReference type="Pfam" id="PF01569">
    <property type="entry name" value="PAP2"/>
    <property type="match status" value="1"/>
</dbReference>
<keyword evidence="4" id="KW-0547">Nucleotide-binding</keyword>
<keyword evidence="7" id="KW-0594">Phospholipid biosynthesis</keyword>
<evidence type="ECO:0000313" key="12">
    <source>
        <dbReference type="Proteomes" id="UP001183607"/>
    </source>
</evidence>
<dbReference type="SUPFAM" id="SSF48317">
    <property type="entry name" value="Acid phosphatase/Vanadium-dependent haloperoxidase"/>
    <property type="match status" value="1"/>
</dbReference>
<evidence type="ECO:0000256" key="3">
    <source>
        <dbReference type="ARBA" id="ARBA00022679"/>
    </source>
</evidence>
<feature type="domain" description="DAGKc" evidence="10">
    <location>
        <begin position="245"/>
        <end position="373"/>
    </location>
</feature>
<keyword evidence="9" id="KW-0812">Transmembrane</keyword>
<name>A0ABD5E8Z2_9ACTN</name>
<keyword evidence="5 11" id="KW-0418">Kinase</keyword>
<evidence type="ECO:0000256" key="7">
    <source>
        <dbReference type="ARBA" id="ARBA00023209"/>
    </source>
</evidence>
<dbReference type="CDD" id="cd03392">
    <property type="entry name" value="PAP2_like_2"/>
    <property type="match status" value="1"/>
</dbReference>
<dbReference type="InterPro" id="IPR001206">
    <property type="entry name" value="Diacylglycerol_kinase_cat_dom"/>
</dbReference>
<dbReference type="InterPro" id="IPR050187">
    <property type="entry name" value="Lipid_Phosphate_FormReg"/>
</dbReference>
<feature type="transmembrane region" description="Helical" evidence="9">
    <location>
        <begin position="140"/>
        <end position="159"/>
    </location>
</feature>
<dbReference type="PROSITE" id="PS50146">
    <property type="entry name" value="DAGK"/>
    <property type="match status" value="1"/>
</dbReference>
<accession>A0ABD5E8Z2</accession>
<evidence type="ECO:0000256" key="9">
    <source>
        <dbReference type="SAM" id="Phobius"/>
    </source>
</evidence>
<evidence type="ECO:0000256" key="6">
    <source>
        <dbReference type="ARBA" id="ARBA00022840"/>
    </source>
</evidence>
<dbReference type="RefSeq" id="WP_043254205.1">
    <property type="nucleotide sequence ID" value="NZ_JAVRER010000034.1"/>
</dbReference>
<keyword evidence="9" id="KW-1133">Transmembrane helix</keyword>
<dbReference type="Gene3D" id="1.20.144.10">
    <property type="entry name" value="Phosphatidic acid phosphatase type 2/haloperoxidase"/>
    <property type="match status" value="1"/>
</dbReference>
<dbReference type="GO" id="GO:0008654">
    <property type="term" value="P:phospholipid biosynthetic process"/>
    <property type="evidence" value="ECO:0007669"/>
    <property type="project" value="UniProtKB-KW"/>
</dbReference>
<keyword evidence="8" id="KW-1208">Phospholipid metabolism</keyword>
<dbReference type="GO" id="GO:0016301">
    <property type="term" value="F:kinase activity"/>
    <property type="evidence" value="ECO:0007669"/>
    <property type="project" value="UniProtKB-KW"/>
</dbReference>
<organism evidence="11 12">
    <name type="scientific">Streptomyces evansiae</name>
    <dbReference type="NCBI Taxonomy" id="3075535"/>
    <lineage>
        <taxon>Bacteria</taxon>
        <taxon>Bacillati</taxon>
        <taxon>Actinomycetota</taxon>
        <taxon>Actinomycetes</taxon>
        <taxon>Kitasatosporales</taxon>
        <taxon>Streptomycetaceae</taxon>
        <taxon>Streptomyces</taxon>
    </lineage>
</organism>
<evidence type="ECO:0000259" key="10">
    <source>
        <dbReference type="PROSITE" id="PS50146"/>
    </source>
</evidence>
<dbReference type="SMART" id="SM00046">
    <property type="entry name" value="DAGKc"/>
    <property type="match status" value="1"/>
</dbReference>
<dbReference type="Pfam" id="PF19279">
    <property type="entry name" value="YegS_C"/>
    <property type="match status" value="1"/>
</dbReference>
<dbReference type="InterPro" id="IPR036938">
    <property type="entry name" value="PAP2/HPO_sf"/>
</dbReference>
<protein>
    <submittedName>
        <fullName evidence="11">Diacylglycerol kinase family protein</fullName>
    </submittedName>
</protein>
<dbReference type="InterPro" id="IPR016064">
    <property type="entry name" value="NAD/diacylglycerol_kinase_sf"/>
</dbReference>
<evidence type="ECO:0000313" key="11">
    <source>
        <dbReference type="EMBL" id="MDT0417894.1"/>
    </source>
</evidence>
<proteinExistence type="inferred from homology"/>
<dbReference type="PANTHER" id="PTHR12358">
    <property type="entry name" value="SPHINGOSINE KINASE"/>
    <property type="match status" value="1"/>
</dbReference>
<dbReference type="InterPro" id="IPR045540">
    <property type="entry name" value="YegS/DAGK_C"/>
</dbReference>
<dbReference type="AlphaFoldDB" id="A0ABD5E8Z2"/>
<dbReference type="Gene3D" id="2.60.200.40">
    <property type="match status" value="1"/>
</dbReference>
<keyword evidence="6" id="KW-0067">ATP-binding</keyword>
<evidence type="ECO:0000256" key="8">
    <source>
        <dbReference type="ARBA" id="ARBA00023264"/>
    </source>
</evidence>
<dbReference type="SUPFAM" id="SSF111331">
    <property type="entry name" value="NAD kinase/diacylglycerol kinase-like"/>
    <property type="match status" value="1"/>
</dbReference>
<evidence type="ECO:0000256" key="5">
    <source>
        <dbReference type="ARBA" id="ARBA00022777"/>
    </source>
</evidence>
<reference evidence="12" key="1">
    <citation type="submission" date="2023-07" db="EMBL/GenBank/DDBJ databases">
        <title>30 novel species of actinomycetes from the DSMZ collection.</title>
        <authorList>
            <person name="Nouioui I."/>
        </authorList>
    </citation>
    <scope>NUCLEOTIDE SEQUENCE [LARGE SCALE GENOMIC DNA]</scope>
    <source>
        <strain evidence="12">DSM 41982</strain>
    </source>
</reference>
<comment type="caution">
    <text evidence="11">The sequence shown here is derived from an EMBL/GenBank/DDBJ whole genome shotgun (WGS) entry which is preliminary data.</text>
</comment>
<dbReference type="Proteomes" id="UP001183607">
    <property type="component" value="Unassembled WGS sequence"/>
</dbReference>
<dbReference type="Pfam" id="PF00781">
    <property type="entry name" value="DAGK_cat"/>
    <property type="match status" value="1"/>
</dbReference>
<evidence type="ECO:0000256" key="4">
    <source>
        <dbReference type="ARBA" id="ARBA00022741"/>
    </source>
</evidence>
<dbReference type="InterPro" id="IPR017438">
    <property type="entry name" value="ATP-NAD_kinase_N"/>
</dbReference>
<comment type="similarity">
    <text evidence="2">Belongs to the diacylglycerol/lipid kinase family.</text>
</comment>
<dbReference type="Gene3D" id="3.40.50.10330">
    <property type="entry name" value="Probable inorganic polyphosphate/atp-NAD kinase, domain 1"/>
    <property type="match status" value="1"/>
</dbReference>
<comment type="cofactor">
    <cofactor evidence="1">
        <name>Mg(2+)</name>
        <dbReference type="ChEBI" id="CHEBI:18420"/>
    </cofactor>
</comment>
<keyword evidence="7" id="KW-0444">Lipid biosynthesis</keyword>
<dbReference type="EMBL" id="JAVRER010000034">
    <property type="protein sequence ID" value="MDT0417894.1"/>
    <property type="molecule type" value="Genomic_DNA"/>
</dbReference>
<keyword evidence="7" id="KW-0443">Lipid metabolism</keyword>
<dbReference type="PANTHER" id="PTHR12358:SF54">
    <property type="entry name" value="SPHINGOSINE KINASE RELATED PROTEIN"/>
    <property type="match status" value="1"/>
</dbReference>